<dbReference type="Proteomes" id="UP000524246">
    <property type="component" value="Unassembled WGS sequence"/>
</dbReference>
<evidence type="ECO:0000256" key="1">
    <source>
        <dbReference type="SAM" id="MobiDB-lite"/>
    </source>
</evidence>
<accession>A0A7X9IKA1</accession>
<gene>
    <name evidence="2" type="ORF">GYA55_12035</name>
</gene>
<dbReference type="AlphaFoldDB" id="A0A7X9IKA1"/>
<proteinExistence type="predicted"/>
<reference evidence="2 3" key="1">
    <citation type="journal article" date="2020" name="Biotechnol. Biofuels">
        <title>New insights from the biogas microbiome by comprehensive genome-resolved metagenomics of nearly 1600 species originating from multiple anaerobic digesters.</title>
        <authorList>
            <person name="Campanaro S."/>
            <person name="Treu L."/>
            <person name="Rodriguez-R L.M."/>
            <person name="Kovalovszki A."/>
            <person name="Ziels R.M."/>
            <person name="Maus I."/>
            <person name="Zhu X."/>
            <person name="Kougias P.G."/>
            <person name="Basile A."/>
            <person name="Luo G."/>
            <person name="Schluter A."/>
            <person name="Konstantinidis K.T."/>
            <person name="Angelidaki I."/>
        </authorList>
    </citation>
    <scope>NUCLEOTIDE SEQUENCE [LARGE SCALE GENOMIC DNA]</scope>
    <source>
        <strain evidence="2">AS27yjCOA_65</strain>
    </source>
</reference>
<dbReference type="EMBL" id="JAAZON010000547">
    <property type="protein sequence ID" value="NMC63883.1"/>
    <property type="molecule type" value="Genomic_DNA"/>
</dbReference>
<evidence type="ECO:0000313" key="3">
    <source>
        <dbReference type="Proteomes" id="UP000524246"/>
    </source>
</evidence>
<comment type="caution">
    <text evidence="2">The sequence shown here is derived from an EMBL/GenBank/DDBJ whole genome shotgun (WGS) entry which is preliminary data.</text>
</comment>
<dbReference type="Gene3D" id="2.60.40.10">
    <property type="entry name" value="Immunoglobulins"/>
    <property type="match status" value="1"/>
</dbReference>
<dbReference type="InterPro" id="IPR013783">
    <property type="entry name" value="Ig-like_fold"/>
</dbReference>
<feature type="region of interest" description="Disordered" evidence="1">
    <location>
        <begin position="879"/>
        <end position="907"/>
    </location>
</feature>
<name>A0A7X9IKA1_9DELT</name>
<protein>
    <submittedName>
        <fullName evidence="2">Uncharacterized protein</fullName>
    </submittedName>
</protein>
<sequence>MKKRYDCILFISVIYFICVLHSFEVLAQAGPNLPLDSDKTVRSCDDYATNVLGDPWDMSNSADINYFNPSDLTAIENPKWSGGTFSFTTPSPNASTFYLISPALSNQTVGGRFGQDYPIDTSKYTQLSIRMHTDIADNNGGIKIILDRGVGYVVARTVSQLIPTLPGWHTYTVDMNTLAISASESTDTRAWSAGSVTGLALQPVQTKGVQVTIDWIRLEDPLSCETLSLAYGSLSTNVGDKYNSYLDSDLDPLNGYISKVVEGADATSSASYTISTDAIAPGSYYLNTFVSSDWATLYRDDPWDMSSSDDITTTGISELKAENGLITGITSEPYGASIYLNFNNLSIPASQYSKLSFSLSKSDSESFSIFWSNEYGTFGTVITPAVDDSDGDSVYTINLGSKLDWNGTISRLILRPSNNSGVTFSLDFVTLQTSDFQTSATPPAVLTSSGQLTINSPPSITITHPDQQGGEAIRPWDMIPDDFVLLRNLRTDMDPSYSQEPYTCYLPDVRLVSGERGNFFKGTNILGNEDPSNFLSFPYGSASPLVFDSQAYSNLCFKLKVDHDFDLCLGSVARVIWKDSTGTDFTSEDLVLVTDHWKNDGWGTYCINMLNISHDSGALGWLGSITSFRIDPHEFSKSICGTDGAPTGDSVSVPYYFDWIKLRADLSPRDNNVLISYDADDSDSDPISVAFYASTNNSFSGPGGDTYALGAGSDGLLKWDTSTVPIGKYYIHAVASDPYQQVTRTSKGRVNISGERKASYKPNLHVEAPYTGTVVCDTMQIKGYAVQPDRYERVPIVQVLIDGTPVDKDIPGLYSASALSSYPAIESSNSGFNFNVSTSSLSAGTHYVTVRAFSSDGNYSDSDLIQIDKAASGCTSAIVDPDPSGSPVAPDPNTLVSTPTPTSTPTTAAPIIKSVNIKPSGKFTMTIENTVGSTCKVGVKVGTSTKKLSLIKEYSPKSTTLNLKASKILINSKKLNKLYFQAYRDCSGESRKSSAKKTKTLSSLNGNISTIKKLISALKSKLKSS</sequence>
<feature type="compositionally biased region" description="Low complexity" evidence="1">
    <location>
        <begin position="897"/>
        <end position="907"/>
    </location>
</feature>
<evidence type="ECO:0000313" key="2">
    <source>
        <dbReference type="EMBL" id="NMC63883.1"/>
    </source>
</evidence>
<organism evidence="2 3">
    <name type="scientific">SAR324 cluster bacterium</name>
    <dbReference type="NCBI Taxonomy" id="2024889"/>
    <lineage>
        <taxon>Bacteria</taxon>
        <taxon>Deltaproteobacteria</taxon>
        <taxon>SAR324 cluster</taxon>
    </lineage>
</organism>